<comment type="caution">
    <text evidence="2">The sequence shown here is derived from an EMBL/GenBank/DDBJ whole genome shotgun (WGS) entry which is preliminary data.</text>
</comment>
<dbReference type="RefSeq" id="WP_309689646.1">
    <property type="nucleotide sequence ID" value="NZ_JAVIZQ010000001.1"/>
</dbReference>
<dbReference type="EMBL" id="JAVIZQ010000001">
    <property type="protein sequence ID" value="MDR6142022.1"/>
    <property type="molecule type" value="Genomic_DNA"/>
</dbReference>
<evidence type="ECO:0000313" key="3">
    <source>
        <dbReference type="Proteomes" id="UP001249291"/>
    </source>
</evidence>
<proteinExistence type="predicted"/>
<reference evidence="2 3" key="1">
    <citation type="submission" date="2023-08" db="EMBL/GenBank/DDBJ databases">
        <title>Functional and genomic diversity of the sorghum phyllosphere microbiome.</title>
        <authorList>
            <person name="Shade A."/>
        </authorList>
    </citation>
    <scope>NUCLEOTIDE SEQUENCE [LARGE SCALE GENOMIC DNA]</scope>
    <source>
        <strain evidence="2 3">SORGH_AS_0445</strain>
    </source>
</reference>
<organism evidence="2 3">
    <name type="scientific">Microbacterium foliorum</name>
    <dbReference type="NCBI Taxonomy" id="104336"/>
    <lineage>
        <taxon>Bacteria</taxon>
        <taxon>Bacillati</taxon>
        <taxon>Actinomycetota</taxon>
        <taxon>Actinomycetes</taxon>
        <taxon>Micrococcales</taxon>
        <taxon>Microbacteriaceae</taxon>
        <taxon>Microbacterium</taxon>
    </lineage>
</organism>
<dbReference type="Proteomes" id="UP001249291">
    <property type="component" value="Unassembled WGS sequence"/>
</dbReference>
<keyword evidence="1" id="KW-0812">Transmembrane</keyword>
<evidence type="ECO:0000256" key="1">
    <source>
        <dbReference type="SAM" id="Phobius"/>
    </source>
</evidence>
<evidence type="ECO:0000313" key="2">
    <source>
        <dbReference type="EMBL" id="MDR6142022.1"/>
    </source>
</evidence>
<keyword evidence="1" id="KW-0472">Membrane</keyword>
<gene>
    <name evidence="2" type="ORF">QE375_001576</name>
</gene>
<keyword evidence="1" id="KW-1133">Transmembrane helix</keyword>
<accession>A0ABU1HPQ4</accession>
<name>A0ABU1HPQ4_9MICO</name>
<protein>
    <submittedName>
        <fullName evidence="2">Membrane protein YdbT with pleckstrin-like domain</fullName>
    </submittedName>
</protein>
<keyword evidence="3" id="KW-1185">Reference proteome</keyword>
<feature type="transmembrane region" description="Helical" evidence="1">
    <location>
        <begin position="30"/>
        <end position="51"/>
    </location>
</feature>
<sequence length="56" mass="5817">MRIFLAIYAVLALAFAVTIGIITGGTASAIMALFGAALVGLVIWLVLRAILPTKTE</sequence>